<organism evidence="2 3">
    <name type="scientific">Theileria equi strain WA</name>
    <dbReference type="NCBI Taxonomy" id="1537102"/>
    <lineage>
        <taxon>Eukaryota</taxon>
        <taxon>Sar</taxon>
        <taxon>Alveolata</taxon>
        <taxon>Apicomplexa</taxon>
        <taxon>Aconoidasida</taxon>
        <taxon>Piroplasmida</taxon>
        <taxon>Theileriidae</taxon>
        <taxon>Theileria</taxon>
    </lineage>
</organism>
<dbReference type="RefSeq" id="XP_004829505.1">
    <property type="nucleotide sequence ID" value="XM_004829448.1"/>
</dbReference>
<name>L0AY56_THEEQ</name>
<keyword evidence="1" id="KW-0732">Signal</keyword>
<accession>L0AY56</accession>
<dbReference type="KEGG" id="beq:BEWA_026880"/>
<protein>
    <submittedName>
        <fullName evidence="2">Signal peptide-containing protein</fullName>
    </submittedName>
</protein>
<evidence type="ECO:0000313" key="2">
    <source>
        <dbReference type="EMBL" id="AFZ79839.1"/>
    </source>
</evidence>
<evidence type="ECO:0000256" key="1">
    <source>
        <dbReference type="SAM" id="SignalP"/>
    </source>
</evidence>
<feature type="chain" id="PRO_5003939535" evidence="1">
    <location>
        <begin position="19"/>
        <end position="306"/>
    </location>
</feature>
<keyword evidence="3" id="KW-1185">Reference proteome</keyword>
<gene>
    <name evidence="2" type="ORF">BEWA_026880</name>
</gene>
<dbReference type="AlphaFoldDB" id="L0AY56"/>
<dbReference type="GeneID" id="15807104"/>
<feature type="signal peptide" evidence="1">
    <location>
        <begin position="1"/>
        <end position="18"/>
    </location>
</feature>
<dbReference type="EMBL" id="CP001669">
    <property type="protein sequence ID" value="AFZ79839.1"/>
    <property type="molecule type" value="Genomic_DNA"/>
</dbReference>
<sequence length="306" mass="34196">MRISLYILTFCVAKFATCGDTGQESSGSHTWDISLGARNKNVVIQEEVFNETQTVVCTPANMDEQVNSLVDGAMVIWQPGAQERLNQCRYTIIKETPTLVLDVYNGNTALQKYYAKEKDKWTLVKEGDFVKKFSIASRAHFDQPIPQDTEDKVSIDLAKPVDESKIKIHETKKDGVDEKKFEVKGKISISSVADDGVGVWIAPESGALVVTLFSQKRFPNMMAIRHKKDNKDEFLYFAKVYGSWRQIKVDLFHFQLNTMKKYAKEGEQKKNDAAALAIMNGGTPSGGRRAITSGDNISSALEVIPQ</sequence>
<dbReference type="Proteomes" id="UP000031512">
    <property type="component" value="Chromosome 1"/>
</dbReference>
<proteinExistence type="predicted"/>
<reference evidence="2 3" key="1">
    <citation type="journal article" date="2012" name="BMC Genomics">
        <title>Comparative genomic analysis and phylogenetic position of Theileria equi.</title>
        <authorList>
            <person name="Kappmeyer L.S."/>
            <person name="Thiagarajan M."/>
            <person name="Herndon D.R."/>
            <person name="Ramsay J.D."/>
            <person name="Caler E."/>
            <person name="Djikeng A."/>
            <person name="Gillespie J.J."/>
            <person name="Lau A.O."/>
            <person name="Roalson E.H."/>
            <person name="Silva J.C."/>
            <person name="Silva M.G."/>
            <person name="Suarez C.E."/>
            <person name="Ueti M.W."/>
            <person name="Nene V.M."/>
            <person name="Mealey R.H."/>
            <person name="Knowles D.P."/>
            <person name="Brayton K.A."/>
        </authorList>
    </citation>
    <scope>NUCLEOTIDE SEQUENCE [LARGE SCALE GENOMIC DNA]</scope>
    <source>
        <strain evidence="2 3">WA</strain>
    </source>
</reference>
<dbReference type="VEuPathDB" id="PiroplasmaDB:BEWA_026880"/>
<evidence type="ECO:0000313" key="3">
    <source>
        <dbReference type="Proteomes" id="UP000031512"/>
    </source>
</evidence>